<evidence type="ECO:0000256" key="1">
    <source>
        <dbReference type="SAM" id="Phobius"/>
    </source>
</evidence>
<accession>A0AAD7F990</accession>
<dbReference type="GO" id="GO:0016020">
    <property type="term" value="C:membrane"/>
    <property type="evidence" value="ECO:0007669"/>
    <property type="project" value="TreeGrafter"/>
</dbReference>
<dbReference type="AlphaFoldDB" id="A0AAD7F990"/>
<dbReference type="PANTHER" id="PTHR12242:SF1">
    <property type="entry name" value="MYND-TYPE DOMAIN-CONTAINING PROTEIN"/>
    <property type="match status" value="1"/>
</dbReference>
<sequence length="299" mass="32771">MKSFSTLLRLDPFDTQHGLVTSPFFSSRVLATIRLVVAAYTFAVLVFSVTWGIVVTKDAAGFFSYFTHLSYTGICGYFFAAGFQTLTYARRGQKAYPLQRWAKPWRFLHLALLSTITTYPLLVSVVFWGIIAPDESVFDNRYDAWSAISVHLLNSVFALFEILLTNTPLSSWLLLPFGLLLLSGYVGIVYITYATQGFYAYTFMAPDGHPLKLALHILGVAAAECVVFAIAYGLVFLRQRVVARFFPSTSSKVSATSKYASAAGASAVSLTVGDIYGKAEMAMGPDGWSDLDVSTPVKG</sequence>
<comment type="caution">
    <text evidence="2">The sequence shown here is derived from an EMBL/GenBank/DDBJ whole genome shotgun (WGS) entry which is preliminary data.</text>
</comment>
<proteinExistence type="predicted"/>
<feature type="transmembrane region" description="Helical" evidence="1">
    <location>
        <begin position="171"/>
        <end position="193"/>
    </location>
</feature>
<keyword evidence="3" id="KW-1185">Reference proteome</keyword>
<gene>
    <name evidence="2" type="ORF">FB45DRAFT_993492</name>
</gene>
<keyword evidence="1" id="KW-0472">Membrane</keyword>
<keyword evidence="1" id="KW-1133">Transmembrane helix</keyword>
<feature type="transmembrane region" description="Helical" evidence="1">
    <location>
        <begin position="213"/>
        <end position="237"/>
    </location>
</feature>
<dbReference type="Proteomes" id="UP001221142">
    <property type="component" value="Unassembled WGS sequence"/>
</dbReference>
<feature type="transmembrane region" description="Helical" evidence="1">
    <location>
        <begin position="68"/>
        <end position="89"/>
    </location>
</feature>
<keyword evidence="1" id="KW-0812">Transmembrane</keyword>
<feature type="transmembrane region" description="Helical" evidence="1">
    <location>
        <begin position="144"/>
        <end position="164"/>
    </location>
</feature>
<evidence type="ECO:0000313" key="2">
    <source>
        <dbReference type="EMBL" id="KAJ7610130.1"/>
    </source>
</evidence>
<name>A0AAD7F990_9AGAR</name>
<organism evidence="2 3">
    <name type="scientific">Roridomyces roridus</name>
    <dbReference type="NCBI Taxonomy" id="1738132"/>
    <lineage>
        <taxon>Eukaryota</taxon>
        <taxon>Fungi</taxon>
        <taxon>Dikarya</taxon>
        <taxon>Basidiomycota</taxon>
        <taxon>Agaricomycotina</taxon>
        <taxon>Agaricomycetes</taxon>
        <taxon>Agaricomycetidae</taxon>
        <taxon>Agaricales</taxon>
        <taxon>Marasmiineae</taxon>
        <taxon>Mycenaceae</taxon>
        <taxon>Roridomyces</taxon>
    </lineage>
</organism>
<dbReference type="PANTHER" id="PTHR12242">
    <property type="entry name" value="OS02G0130600 PROTEIN-RELATED"/>
    <property type="match status" value="1"/>
</dbReference>
<feature type="transmembrane region" description="Helical" evidence="1">
    <location>
        <begin position="35"/>
        <end position="56"/>
    </location>
</feature>
<evidence type="ECO:0000313" key="3">
    <source>
        <dbReference type="Proteomes" id="UP001221142"/>
    </source>
</evidence>
<reference evidence="2" key="1">
    <citation type="submission" date="2023-03" db="EMBL/GenBank/DDBJ databases">
        <title>Massive genome expansion in bonnet fungi (Mycena s.s.) driven by repeated elements and novel gene families across ecological guilds.</title>
        <authorList>
            <consortium name="Lawrence Berkeley National Laboratory"/>
            <person name="Harder C.B."/>
            <person name="Miyauchi S."/>
            <person name="Viragh M."/>
            <person name="Kuo A."/>
            <person name="Thoen E."/>
            <person name="Andreopoulos B."/>
            <person name="Lu D."/>
            <person name="Skrede I."/>
            <person name="Drula E."/>
            <person name="Henrissat B."/>
            <person name="Morin E."/>
            <person name="Kohler A."/>
            <person name="Barry K."/>
            <person name="LaButti K."/>
            <person name="Morin E."/>
            <person name="Salamov A."/>
            <person name="Lipzen A."/>
            <person name="Mereny Z."/>
            <person name="Hegedus B."/>
            <person name="Baldrian P."/>
            <person name="Stursova M."/>
            <person name="Weitz H."/>
            <person name="Taylor A."/>
            <person name="Grigoriev I.V."/>
            <person name="Nagy L.G."/>
            <person name="Martin F."/>
            <person name="Kauserud H."/>
        </authorList>
    </citation>
    <scope>NUCLEOTIDE SEQUENCE</scope>
    <source>
        <strain evidence="2">9284</strain>
    </source>
</reference>
<dbReference type="EMBL" id="JARKIF010000036">
    <property type="protein sequence ID" value="KAJ7610130.1"/>
    <property type="molecule type" value="Genomic_DNA"/>
</dbReference>
<feature type="transmembrane region" description="Helical" evidence="1">
    <location>
        <begin position="110"/>
        <end position="132"/>
    </location>
</feature>
<protein>
    <submittedName>
        <fullName evidence="2">Uncharacterized protein</fullName>
    </submittedName>
</protein>